<dbReference type="STRING" id="244447.ENSCSEP00000009013"/>
<accession>A0A3P8V0T1</accession>
<feature type="domain" description="F-box" evidence="1">
    <location>
        <begin position="8"/>
        <end position="48"/>
    </location>
</feature>
<reference evidence="2" key="2">
    <citation type="submission" date="2025-08" db="UniProtKB">
        <authorList>
            <consortium name="Ensembl"/>
        </authorList>
    </citation>
    <scope>IDENTIFICATION</scope>
</reference>
<dbReference type="SMART" id="SM00256">
    <property type="entry name" value="FBOX"/>
    <property type="match status" value="1"/>
</dbReference>
<dbReference type="InterPro" id="IPR036047">
    <property type="entry name" value="F-box-like_dom_sf"/>
</dbReference>
<dbReference type="SUPFAM" id="SSF81383">
    <property type="entry name" value="F-box domain"/>
    <property type="match status" value="1"/>
</dbReference>
<sequence length="429" mass="48747">MSHPPLLLSPELWSHVFEYLSMSDKFNARACCKYFKRLVDHWSLWRDWTVVLTFPRSGPYNAEFWSTLRRRRVSSAVVKSSRTKDWKQLAQCLPTLSTLVVEHSCQSSLDCLKYFSYIKRLVIRHSNTSIVLDASIVKESQHLIHLNLCDVKLTKPTRHSFISAVSFFSNLTSLVCHHLGIFEHTSVMIHSVLSCLPKLEHLSLSVVHNLYSNIPGPDLYRSRGLANARTLFSLELIDCMDQSLSEDLMKLVPGLKSLSVSYKYTHQELMDRELSPLCHFKTWLSDLPHLTTLAIFKGPPVKQYVSSIPTTVTDLTLCVAGLSSQDLTATAARLPDLLHLHINPWPSHSGAQTPGIPLLFPKLKRLKLPHEHIPESKFLALHRLCDLVYLEILDGSPYLSKLTEKLKALTDYKLQVITSPSQRNVLSCC</sequence>
<reference evidence="2" key="3">
    <citation type="submission" date="2025-09" db="UniProtKB">
        <authorList>
            <consortium name="Ensembl"/>
        </authorList>
    </citation>
    <scope>IDENTIFICATION</scope>
</reference>
<dbReference type="SUPFAM" id="SSF52047">
    <property type="entry name" value="RNI-like"/>
    <property type="match status" value="1"/>
</dbReference>
<organism evidence="2 3">
    <name type="scientific">Cynoglossus semilaevis</name>
    <name type="common">Tongue sole</name>
    <dbReference type="NCBI Taxonomy" id="244447"/>
    <lineage>
        <taxon>Eukaryota</taxon>
        <taxon>Metazoa</taxon>
        <taxon>Chordata</taxon>
        <taxon>Craniata</taxon>
        <taxon>Vertebrata</taxon>
        <taxon>Euteleostomi</taxon>
        <taxon>Actinopterygii</taxon>
        <taxon>Neopterygii</taxon>
        <taxon>Teleostei</taxon>
        <taxon>Neoteleostei</taxon>
        <taxon>Acanthomorphata</taxon>
        <taxon>Carangaria</taxon>
        <taxon>Pleuronectiformes</taxon>
        <taxon>Pleuronectoidei</taxon>
        <taxon>Cynoglossidae</taxon>
        <taxon>Cynoglossinae</taxon>
        <taxon>Cynoglossus</taxon>
    </lineage>
</organism>
<evidence type="ECO:0000259" key="1">
    <source>
        <dbReference type="SMART" id="SM00256"/>
    </source>
</evidence>
<dbReference type="InParanoid" id="A0A3P8V0T1"/>
<dbReference type="Proteomes" id="UP000265120">
    <property type="component" value="Chromosome 11"/>
</dbReference>
<dbReference type="Pfam" id="PF00646">
    <property type="entry name" value="F-box"/>
    <property type="match status" value="1"/>
</dbReference>
<evidence type="ECO:0000313" key="2">
    <source>
        <dbReference type="Ensembl" id="ENSCSEP00000009013.1"/>
    </source>
</evidence>
<name>A0A3P8V0T1_CYNSE</name>
<dbReference type="Gene3D" id="1.20.1280.50">
    <property type="match status" value="1"/>
</dbReference>
<dbReference type="InterPro" id="IPR032675">
    <property type="entry name" value="LRR_dom_sf"/>
</dbReference>
<dbReference type="Ensembl" id="ENSCSET00000009118.1">
    <property type="protein sequence ID" value="ENSCSEP00000009013.1"/>
    <property type="gene ID" value="ENSCSEG00000005776.1"/>
</dbReference>
<dbReference type="Gene3D" id="3.80.10.10">
    <property type="entry name" value="Ribonuclease Inhibitor"/>
    <property type="match status" value="1"/>
</dbReference>
<reference evidence="2 3" key="1">
    <citation type="journal article" date="2014" name="Nat. Genet.">
        <title>Whole-genome sequence of a flatfish provides insights into ZW sex chromosome evolution and adaptation to a benthic lifestyle.</title>
        <authorList>
            <person name="Chen S."/>
            <person name="Zhang G."/>
            <person name="Shao C."/>
            <person name="Huang Q."/>
            <person name="Liu G."/>
            <person name="Zhang P."/>
            <person name="Song W."/>
            <person name="An N."/>
            <person name="Chalopin D."/>
            <person name="Volff J.N."/>
            <person name="Hong Y."/>
            <person name="Li Q."/>
            <person name="Sha Z."/>
            <person name="Zhou H."/>
            <person name="Xie M."/>
            <person name="Yu Q."/>
            <person name="Liu Y."/>
            <person name="Xiang H."/>
            <person name="Wang N."/>
            <person name="Wu K."/>
            <person name="Yang C."/>
            <person name="Zhou Q."/>
            <person name="Liao X."/>
            <person name="Yang L."/>
            <person name="Hu Q."/>
            <person name="Zhang J."/>
            <person name="Meng L."/>
            <person name="Jin L."/>
            <person name="Tian Y."/>
            <person name="Lian J."/>
            <person name="Yang J."/>
            <person name="Miao G."/>
            <person name="Liu S."/>
            <person name="Liang Z."/>
            <person name="Yan F."/>
            <person name="Li Y."/>
            <person name="Sun B."/>
            <person name="Zhang H."/>
            <person name="Zhang J."/>
            <person name="Zhu Y."/>
            <person name="Du M."/>
            <person name="Zhao Y."/>
            <person name="Schartl M."/>
            <person name="Tang Q."/>
            <person name="Wang J."/>
        </authorList>
    </citation>
    <scope>NUCLEOTIDE SEQUENCE</scope>
</reference>
<evidence type="ECO:0000313" key="3">
    <source>
        <dbReference type="Proteomes" id="UP000265120"/>
    </source>
</evidence>
<protein>
    <recommendedName>
        <fullName evidence="1">F-box domain-containing protein</fullName>
    </recommendedName>
</protein>
<dbReference type="AlphaFoldDB" id="A0A3P8V0T1"/>
<dbReference type="InterPro" id="IPR001810">
    <property type="entry name" value="F-box_dom"/>
</dbReference>
<proteinExistence type="predicted"/>
<keyword evidence="3" id="KW-1185">Reference proteome</keyword>
<dbReference type="GeneTree" id="ENSGT00530000069038"/>
<dbReference type="OMA" id="HIDPWPS"/>